<evidence type="ECO:0000256" key="5">
    <source>
        <dbReference type="SAM" id="MobiDB-lite"/>
    </source>
</evidence>
<dbReference type="GO" id="GO:0061136">
    <property type="term" value="P:regulation of proteasomal protein catabolic process"/>
    <property type="evidence" value="ECO:0007669"/>
    <property type="project" value="InterPro"/>
</dbReference>
<sequence length="193" mass="21029">MDGKDFEPGRMFVVGDENAPVGAAATPHAQGDGRPSDEGKTEQPGENGEQNLGELVEQPTKVMRIGTMIKQLLEEVRTAPLDEASRNRLKEIHQSSIRELEQGLAPELVEELDRLSLPFTREETPSESELRIAQAQLVGWLEGLFHGLQTALYAQQLAARSQLEKMRQGALPAGGADGDGEHAPRTGTHGQYL</sequence>
<dbReference type="Pfam" id="PF10759">
    <property type="entry name" value="BPA"/>
    <property type="match status" value="1"/>
</dbReference>
<dbReference type="InterPro" id="IPR019695">
    <property type="entry name" value="Proteasome_act"/>
</dbReference>
<keyword evidence="7" id="KW-1185">Reference proteome</keyword>
<comment type="subunit">
    <text evidence="2">Forms a homooligomeric, either hexameric or heptameric, ring-like structure which stacks co-axially with the proteasomal alpha-rings.</text>
</comment>
<dbReference type="STRING" id="405564.SAMN04487905_11445"/>
<dbReference type="AlphaFoldDB" id="A0A1H0WR82"/>
<protein>
    <recommendedName>
        <fullName evidence="3">Bacterial proteasome activator</fullName>
    </recommendedName>
</protein>
<dbReference type="GO" id="GO:0000502">
    <property type="term" value="C:proteasome complex"/>
    <property type="evidence" value="ECO:0007669"/>
    <property type="project" value="UniProtKB-KW"/>
</dbReference>
<organism evidence="6 7">
    <name type="scientific">Actinopolyspora xinjiangensis</name>
    <dbReference type="NCBI Taxonomy" id="405564"/>
    <lineage>
        <taxon>Bacteria</taxon>
        <taxon>Bacillati</taxon>
        <taxon>Actinomycetota</taxon>
        <taxon>Actinomycetes</taxon>
        <taxon>Actinopolysporales</taxon>
        <taxon>Actinopolysporaceae</taxon>
        <taxon>Actinopolyspora</taxon>
    </lineage>
</organism>
<gene>
    <name evidence="6" type="ORF">SAMN04487905_11445</name>
</gene>
<dbReference type="EMBL" id="FNJR01000014">
    <property type="protein sequence ID" value="SDP93188.1"/>
    <property type="molecule type" value="Genomic_DNA"/>
</dbReference>
<proteinExistence type="inferred from homology"/>
<feature type="region of interest" description="Disordered" evidence="5">
    <location>
        <begin position="1"/>
        <end position="56"/>
    </location>
</feature>
<evidence type="ECO:0000256" key="4">
    <source>
        <dbReference type="ARBA" id="ARBA00022942"/>
    </source>
</evidence>
<reference evidence="7" key="1">
    <citation type="submission" date="2016-10" db="EMBL/GenBank/DDBJ databases">
        <authorList>
            <person name="Varghese N."/>
            <person name="Submissions S."/>
        </authorList>
    </citation>
    <scope>NUCLEOTIDE SEQUENCE [LARGE SCALE GENOMIC DNA]</scope>
    <source>
        <strain evidence="7">DSM 46732</strain>
    </source>
</reference>
<feature type="region of interest" description="Disordered" evidence="5">
    <location>
        <begin position="168"/>
        <end position="193"/>
    </location>
</feature>
<evidence type="ECO:0000313" key="6">
    <source>
        <dbReference type="EMBL" id="SDP93188.1"/>
    </source>
</evidence>
<feature type="compositionally biased region" description="Basic and acidic residues" evidence="5">
    <location>
        <begin position="34"/>
        <end position="43"/>
    </location>
</feature>
<accession>A0A1H0WR82</accession>
<dbReference type="OrthoDB" id="5189298at2"/>
<dbReference type="RefSeq" id="WP_092604124.1">
    <property type="nucleotide sequence ID" value="NZ_FNJR01000014.1"/>
</dbReference>
<dbReference type="Proteomes" id="UP000199497">
    <property type="component" value="Unassembled WGS sequence"/>
</dbReference>
<evidence type="ECO:0000313" key="7">
    <source>
        <dbReference type="Proteomes" id="UP000199497"/>
    </source>
</evidence>
<evidence type="ECO:0000256" key="1">
    <source>
        <dbReference type="ARBA" id="ARBA00006639"/>
    </source>
</evidence>
<comment type="similarity">
    <text evidence="1">Belongs to the Bpa family.</text>
</comment>
<name>A0A1H0WR82_9ACTN</name>
<evidence type="ECO:0000256" key="2">
    <source>
        <dbReference type="ARBA" id="ARBA00011402"/>
    </source>
</evidence>
<evidence type="ECO:0000256" key="3">
    <source>
        <dbReference type="ARBA" id="ARBA00014831"/>
    </source>
</evidence>
<keyword evidence="4" id="KW-0647">Proteasome</keyword>